<feature type="compositionally biased region" description="Low complexity" evidence="1">
    <location>
        <begin position="49"/>
        <end position="64"/>
    </location>
</feature>
<dbReference type="Proteomes" id="UP000242519">
    <property type="component" value="Unassembled WGS sequence"/>
</dbReference>
<organism evidence="2 3">
    <name type="scientific">Diplocarpon coronariae</name>
    <dbReference type="NCBI Taxonomy" id="2795749"/>
    <lineage>
        <taxon>Eukaryota</taxon>
        <taxon>Fungi</taxon>
        <taxon>Dikarya</taxon>
        <taxon>Ascomycota</taxon>
        <taxon>Pezizomycotina</taxon>
        <taxon>Leotiomycetes</taxon>
        <taxon>Helotiales</taxon>
        <taxon>Drepanopezizaceae</taxon>
        <taxon>Diplocarpon</taxon>
    </lineage>
</organism>
<feature type="compositionally biased region" description="Polar residues" evidence="1">
    <location>
        <begin position="7"/>
        <end position="19"/>
    </location>
</feature>
<feature type="compositionally biased region" description="Polar residues" evidence="1">
    <location>
        <begin position="32"/>
        <end position="48"/>
    </location>
</feature>
<evidence type="ECO:0000313" key="3">
    <source>
        <dbReference type="Proteomes" id="UP000242519"/>
    </source>
</evidence>
<comment type="caution">
    <text evidence="2">The sequence shown here is derived from an EMBL/GenBank/DDBJ whole genome shotgun (WGS) entry which is preliminary data.</text>
</comment>
<evidence type="ECO:0000256" key="1">
    <source>
        <dbReference type="SAM" id="MobiDB-lite"/>
    </source>
</evidence>
<dbReference type="EMBL" id="MZNU01000099">
    <property type="protein sequence ID" value="OWP04578.1"/>
    <property type="molecule type" value="Genomic_DNA"/>
</dbReference>
<protein>
    <recommendedName>
        <fullName evidence="4">Tafazzin</fullName>
    </recommendedName>
</protein>
<gene>
    <name evidence="2" type="ORF">B2J93_4857</name>
</gene>
<feature type="region of interest" description="Disordered" evidence="1">
    <location>
        <begin position="1"/>
        <end position="84"/>
    </location>
</feature>
<proteinExistence type="predicted"/>
<feature type="compositionally biased region" description="Low complexity" evidence="1">
    <location>
        <begin position="20"/>
        <end position="31"/>
    </location>
</feature>
<sequence>MPKKRFTSQYSKPPSTVHPSLNSHATSSSSSRNDAQPTVNDLISSLRKSTTSSPASAAATITTPTLPPQIRHLLSQPETPLPRARIRRPFDANGRRIPPGPSAPSSWLESSRYRLKNILTIPSIEDESFEFDAGEHNSAIFRIDLSGAMGNSLFFKQLIELVQIPELPVEADSSDLSWDDNSLSRSLSPIIPNLTHLSLSHPASSVSWPRLLSFAKHVPNLTHLSLAFWPVPALTPNAQNTVVQSKYGQEFQYGATNYYSHSLENDFREAAEVLRRFADRLSGLQYLDLTGCSEWVRALRWIGVDGNDRSVDWENQWIKLHTLILGNGTALSEESEFGDVARFVMAYREAMITEDMLRFWMRKSKNKGRVRTWISIQKDDWAQYEQLWLSGGSEDERKRSALMGLDSKDWVRDDQWTLPMALDPIPAQENAAVGSMSVWDQ</sequence>
<dbReference type="OrthoDB" id="5278911at2759"/>
<accession>A0A218Z9B1</accession>
<dbReference type="AlphaFoldDB" id="A0A218Z9B1"/>
<dbReference type="InterPro" id="IPR032675">
    <property type="entry name" value="LRR_dom_sf"/>
</dbReference>
<evidence type="ECO:0008006" key="4">
    <source>
        <dbReference type="Google" id="ProtNLM"/>
    </source>
</evidence>
<evidence type="ECO:0000313" key="2">
    <source>
        <dbReference type="EMBL" id="OWP04578.1"/>
    </source>
</evidence>
<keyword evidence="3" id="KW-1185">Reference proteome</keyword>
<dbReference type="SUPFAM" id="SSF52047">
    <property type="entry name" value="RNI-like"/>
    <property type="match status" value="1"/>
</dbReference>
<dbReference type="InParanoid" id="A0A218Z9B1"/>
<dbReference type="STRING" id="503106.A0A218Z9B1"/>
<dbReference type="Gene3D" id="3.80.10.10">
    <property type="entry name" value="Ribonuclease Inhibitor"/>
    <property type="match status" value="1"/>
</dbReference>
<reference evidence="2 3" key="1">
    <citation type="submission" date="2017-04" db="EMBL/GenBank/DDBJ databases">
        <title>Draft genome sequence of Marssonina coronaria NL1: causal agent of apple blotch.</title>
        <authorList>
            <person name="Cheng Q."/>
        </authorList>
    </citation>
    <scope>NUCLEOTIDE SEQUENCE [LARGE SCALE GENOMIC DNA]</scope>
    <source>
        <strain evidence="2 3">NL1</strain>
    </source>
</reference>
<name>A0A218Z9B1_9HELO</name>